<feature type="binding site" evidence="11">
    <location>
        <position position="444"/>
    </location>
    <ligand>
        <name>Mn(2+)</name>
        <dbReference type="ChEBI" id="CHEBI:29035"/>
        <label>1</label>
    </ligand>
</feature>
<name>A0A0L0SI63_ALLM3</name>
<feature type="binding site" evidence="11">
    <location>
        <position position="34"/>
    </location>
    <ligand>
        <name>Mn(2+)</name>
        <dbReference type="ChEBI" id="CHEBI:29035"/>
        <label>2</label>
    </ligand>
</feature>
<protein>
    <recommendedName>
        <fullName evidence="4">phosphoglycerate mutase (2,3-diphosphoglycerate-independent)</fullName>
        <ecNumber evidence="4">5.4.2.12</ecNumber>
    </recommendedName>
</protein>
<dbReference type="PANTHER" id="PTHR31637">
    <property type="entry name" value="2,3-BISPHOSPHOGLYCERATE-INDEPENDENT PHOSPHOGLYCERATE MUTASE"/>
    <property type="match status" value="1"/>
</dbReference>
<feature type="binding site" evidence="10">
    <location>
        <begin position="297"/>
        <end position="300"/>
    </location>
    <ligand>
        <name>substrate</name>
    </ligand>
</feature>
<dbReference type="Pfam" id="PF06415">
    <property type="entry name" value="iPGM_N"/>
    <property type="match status" value="1"/>
</dbReference>
<feature type="binding site" evidence="11">
    <location>
        <position position="440"/>
    </location>
    <ligand>
        <name>Mn(2+)</name>
        <dbReference type="ChEBI" id="CHEBI:29035"/>
        <label>1</label>
    </ligand>
</feature>
<reference evidence="14 15" key="1">
    <citation type="submission" date="2009-11" db="EMBL/GenBank/DDBJ databases">
        <title>Annotation of Allomyces macrogynus ATCC 38327.</title>
        <authorList>
            <consortium name="The Broad Institute Genome Sequencing Platform"/>
            <person name="Russ C."/>
            <person name="Cuomo C."/>
            <person name="Burger G."/>
            <person name="Gray M.W."/>
            <person name="Holland P.W.H."/>
            <person name="King N."/>
            <person name="Lang F.B.F."/>
            <person name="Roger A.J."/>
            <person name="Ruiz-Trillo I."/>
            <person name="Young S.K."/>
            <person name="Zeng Q."/>
            <person name="Gargeya S."/>
            <person name="Fitzgerald M."/>
            <person name="Haas B."/>
            <person name="Abouelleil A."/>
            <person name="Alvarado L."/>
            <person name="Arachchi H.M."/>
            <person name="Berlin A."/>
            <person name="Chapman S.B."/>
            <person name="Gearin G."/>
            <person name="Goldberg J."/>
            <person name="Griggs A."/>
            <person name="Gujja S."/>
            <person name="Hansen M."/>
            <person name="Heiman D."/>
            <person name="Howarth C."/>
            <person name="Larimer J."/>
            <person name="Lui A."/>
            <person name="MacDonald P.J.P."/>
            <person name="McCowen C."/>
            <person name="Montmayeur A."/>
            <person name="Murphy C."/>
            <person name="Neiman D."/>
            <person name="Pearson M."/>
            <person name="Priest M."/>
            <person name="Roberts A."/>
            <person name="Saif S."/>
            <person name="Shea T."/>
            <person name="Sisk P."/>
            <person name="Stolte C."/>
            <person name="Sykes S."/>
            <person name="Wortman J."/>
            <person name="Nusbaum C."/>
            <person name="Birren B."/>
        </authorList>
    </citation>
    <scope>NUCLEOTIDE SEQUENCE [LARGE SCALE GENOMIC DNA]</scope>
    <source>
        <strain evidence="14 15">ATCC 38327</strain>
    </source>
</reference>
<evidence type="ECO:0000256" key="7">
    <source>
        <dbReference type="ARBA" id="ARBA00023211"/>
    </source>
</evidence>
<evidence type="ECO:0000256" key="1">
    <source>
        <dbReference type="ARBA" id="ARBA00001936"/>
    </source>
</evidence>
<feature type="binding site" evidence="10">
    <location>
        <position position="148"/>
    </location>
    <ligand>
        <name>substrate</name>
    </ligand>
</feature>
<feature type="active site" description="Phosphoserine intermediate" evidence="9">
    <location>
        <position position="87"/>
    </location>
</feature>
<evidence type="ECO:0000256" key="11">
    <source>
        <dbReference type="PIRSR" id="PIRSR001492-3"/>
    </source>
</evidence>
<dbReference type="PIRSF" id="PIRSF001492">
    <property type="entry name" value="IPGAM"/>
    <property type="match status" value="1"/>
</dbReference>
<evidence type="ECO:0000256" key="8">
    <source>
        <dbReference type="ARBA" id="ARBA00023235"/>
    </source>
</evidence>
<evidence type="ECO:0000313" key="15">
    <source>
        <dbReference type="Proteomes" id="UP000054350"/>
    </source>
</evidence>
<keyword evidence="8" id="KW-0413">Isomerase</keyword>
<keyword evidence="7 11" id="KW-0464">Manganese</keyword>
<dbReference type="InterPro" id="IPR017850">
    <property type="entry name" value="Alkaline_phosphatase_core_sf"/>
</dbReference>
<dbReference type="GO" id="GO:0005737">
    <property type="term" value="C:cytoplasm"/>
    <property type="evidence" value="ECO:0007669"/>
    <property type="project" value="InterPro"/>
</dbReference>
<evidence type="ECO:0000256" key="3">
    <source>
        <dbReference type="ARBA" id="ARBA00008819"/>
    </source>
</evidence>
<dbReference type="AlphaFoldDB" id="A0A0L0SI63"/>
<feature type="binding site" evidence="11">
    <location>
        <position position="87"/>
    </location>
    <ligand>
        <name>Mn(2+)</name>
        <dbReference type="ChEBI" id="CHEBI:29035"/>
        <label>2</label>
    </ligand>
</feature>
<dbReference type="HAMAP" id="MF_01038">
    <property type="entry name" value="GpmI"/>
    <property type="match status" value="1"/>
</dbReference>
<feature type="domain" description="BPG-independent PGAM N-terminal" evidence="13">
    <location>
        <begin position="107"/>
        <end position="336"/>
    </location>
</feature>
<dbReference type="Gene3D" id="3.40.720.10">
    <property type="entry name" value="Alkaline Phosphatase, subunit A"/>
    <property type="match status" value="1"/>
</dbReference>
<dbReference type="SUPFAM" id="SSF64158">
    <property type="entry name" value="2,3-Bisphosphoglycerate-independent phosphoglycerate mutase, substrate-binding domain"/>
    <property type="match status" value="1"/>
</dbReference>
<dbReference type="STRING" id="578462.A0A0L0SI63"/>
<dbReference type="OrthoDB" id="1886626at2759"/>
<dbReference type="EMBL" id="GG745339">
    <property type="protein sequence ID" value="KNE62152.1"/>
    <property type="molecule type" value="Genomic_DNA"/>
</dbReference>
<evidence type="ECO:0000256" key="6">
    <source>
        <dbReference type="ARBA" id="ARBA00023152"/>
    </source>
</evidence>
<evidence type="ECO:0000259" key="12">
    <source>
        <dbReference type="Pfam" id="PF01676"/>
    </source>
</evidence>
<dbReference type="GO" id="GO:0006096">
    <property type="term" value="P:glycolytic process"/>
    <property type="evidence" value="ECO:0007669"/>
    <property type="project" value="UniProtKB-UniPathway"/>
</dbReference>
<dbReference type="OMA" id="FMDGRDT"/>
<dbReference type="InterPro" id="IPR006124">
    <property type="entry name" value="Metalloenzyme"/>
</dbReference>
<dbReference type="EC" id="5.4.2.12" evidence="4"/>
<feature type="binding site" evidence="10">
    <location>
        <begin position="178"/>
        <end position="179"/>
    </location>
    <ligand>
        <name>substrate</name>
    </ligand>
</feature>
<feature type="binding site" evidence="10">
    <location>
        <position position="373"/>
    </location>
    <ligand>
        <name>substrate</name>
    </ligand>
</feature>
<keyword evidence="15" id="KW-1185">Reference proteome</keyword>
<comment type="similarity">
    <text evidence="3">Belongs to the BPG-independent phosphoglycerate mutase family.</text>
</comment>
<dbReference type="UniPathway" id="UPA00109">
    <property type="reaction ID" value="UER00186"/>
</dbReference>
<feature type="binding site" evidence="11">
    <location>
        <position position="481"/>
    </location>
    <ligand>
        <name>Mn(2+)</name>
        <dbReference type="ChEBI" id="CHEBI:29035"/>
        <label>2</label>
    </ligand>
</feature>
<dbReference type="CDD" id="cd16010">
    <property type="entry name" value="iPGM"/>
    <property type="match status" value="1"/>
</dbReference>
<dbReference type="GO" id="GO:0004619">
    <property type="term" value="F:phosphoglycerate mutase activity"/>
    <property type="evidence" value="ECO:0007669"/>
    <property type="project" value="UniProtKB-EC"/>
</dbReference>
<dbReference type="Gene3D" id="3.40.1450.10">
    <property type="entry name" value="BPG-independent phosphoglycerate mutase, domain B"/>
    <property type="match status" value="1"/>
</dbReference>
<keyword evidence="6" id="KW-0324">Glycolysis</keyword>
<dbReference type="FunFam" id="3.40.1450.10:FF:000002">
    <property type="entry name" value="2,3-bisphosphoglycerate-independent phosphoglycerate mutase"/>
    <property type="match status" value="1"/>
</dbReference>
<evidence type="ECO:0000256" key="5">
    <source>
        <dbReference type="ARBA" id="ARBA00022723"/>
    </source>
</evidence>
<reference evidence="15" key="2">
    <citation type="submission" date="2009-11" db="EMBL/GenBank/DDBJ databases">
        <title>The Genome Sequence of Allomyces macrogynus strain ATCC 38327.</title>
        <authorList>
            <consortium name="The Broad Institute Genome Sequencing Platform"/>
            <person name="Russ C."/>
            <person name="Cuomo C."/>
            <person name="Shea T."/>
            <person name="Young S.K."/>
            <person name="Zeng Q."/>
            <person name="Koehrsen M."/>
            <person name="Haas B."/>
            <person name="Borodovsky M."/>
            <person name="Guigo R."/>
            <person name="Alvarado L."/>
            <person name="Berlin A."/>
            <person name="Borenstein D."/>
            <person name="Chen Z."/>
            <person name="Engels R."/>
            <person name="Freedman E."/>
            <person name="Gellesch M."/>
            <person name="Goldberg J."/>
            <person name="Griggs A."/>
            <person name="Gujja S."/>
            <person name="Heiman D."/>
            <person name="Hepburn T."/>
            <person name="Howarth C."/>
            <person name="Jen D."/>
            <person name="Larson L."/>
            <person name="Lewis B."/>
            <person name="Mehta T."/>
            <person name="Park D."/>
            <person name="Pearson M."/>
            <person name="Roberts A."/>
            <person name="Saif S."/>
            <person name="Shenoy N."/>
            <person name="Sisk P."/>
            <person name="Stolte C."/>
            <person name="Sykes S."/>
            <person name="Walk T."/>
            <person name="White J."/>
            <person name="Yandava C."/>
            <person name="Burger G."/>
            <person name="Gray M.W."/>
            <person name="Holland P.W.H."/>
            <person name="King N."/>
            <person name="Lang F.B.F."/>
            <person name="Roger A.J."/>
            <person name="Ruiz-Trillo I."/>
            <person name="Lander E."/>
            <person name="Nusbaum C."/>
        </authorList>
    </citation>
    <scope>NUCLEOTIDE SEQUENCE [LARGE SCALE GENOMIC DNA]</scope>
    <source>
        <strain evidence="15">ATCC 38327</strain>
    </source>
</reference>
<evidence type="ECO:0000256" key="10">
    <source>
        <dbReference type="PIRSR" id="PIRSR001492-2"/>
    </source>
</evidence>
<evidence type="ECO:0000259" key="13">
    <source>
        <dbReference type="Pfam" id="PF06415"/>
    </source>
</evidence>
<dbReference type="PANTHER" id="PTHR31637:SF0">
    <property type="entry name" value="2,3-BISPHOSPHOGLYCERATE-INDEPENDENT PHOSPHOGLYCERATE MUTASE"/>
    <property type="match status" value="1"/>
</dbReference>
<comment type="pathway">
    <text evidence="2">Carbohydrate degradation; glycolysis; pyruvate from D-glyceraldehyde 3-phosphate: step 3/5.</text>
</comment>
<dbReference type="InterPro" id="IPR011258">
    <property type="entry name" value="BPG-indep_PGM_N"/>
</dbReference>
<comment type="cofactor">
    <cofactor evidence="1">
        <name>Mn(2+)</name>
        <dbReference type="ChEBI" id="CHEBI:29035"/>
    </cofactor>
</comment>
<feature type="binding site" evidence="10">
    <location>
        <position position="212"/>
    </location>
    <ligand>
        <name>substrate</name>
    </ligand>
</feature>
<gene>
    <name evidence="14" type="ORF">AMAG_07397</name>
</gene>
<feature type="domain" description="Metalloenzyme" evidence="12">
    <location>
        <begin position="27"/>
        <end position="544"/>
    </location>
</feature>
<evidence type="ECO:0000256" key="4">
    <source>
        <dbReference type="ARBA" id="ARBA00012026"/>
    </source>
</evidence>
<dbReference type="GO" id="GO:0006007">
    <property type="term" value="P:glucose catabolic process"/>
    <property type="evidence" value="ECO:0007669"/>
    <property type="project" value="InterPro"/>
</dbReference>
<evidence type="ECO:0000313" key="14">
    <source>
        <dbReference type="EMBL" id="KNE62152.1"/>
    </source>
</evidence>
<proteinExistence type="inferred from homology"/>
<feature type="binding site" evidence="11">
    <location>
        <position position="482"/>
    </location>
    <ligand>
        <name>Mn(2+)</name>
        <dbReference type="ChEBI" id="CHEBI:29035"/>
        <label>2</label>
    </ligand>
</feature>
<dbReference type="InterPro" id="IPR005995">
    <property type="entry name" value="Pgm_bpd_ind"/>
</dbReference>
<feature type="binding site" evidence="10">
    <location>
        <position position="218"/>
    </location>
    <ligand>
        <name>substrate</name>
    </ligand>
</feature>
<sequence>MSMPETATFNAAPEQLSGAPTTPIKAKVCLIAIDGWGISPADGDPKGDAIKLAKTPTMTHLRDHYPYTTLAAHGLAVGLPDGLMGNSEVGHLNIGAGRVVYQDIVRIDLSVQNETIGDLEHVKAAFEYAKSHSGRLHFLGLISDGGVHSHQNHLHALLKAARKAGVPECYVHFFGDGRDTAPKSATTYVRRLMQFIRDENEGYGVLSTMTGRYYAMDRDKRWERLERALNGLLKGEGEHLSSITSSQGATQHIEDEIVKAVEARYDAGETDEFLKPLIIDNKGVIGENDTLFFFNYRSDRMRQLVASLDARCQFSPLAESLAIPKGINITTMTQYKADFPFPTAFPPQVMDNVLAEVLAKHNVPQCHVAETEKYAHVTFFFNGGCEKQFAGEDRVLIPSPRVATYDLQPEMSAAGVGQAVAAQLATGKYPLVMCNFANPDMVGHTGKLEPAVKAVEATDAAIGVIAAACKQYGYTLVITADHGNAEKMIAPNGEPHTAHTTARVPLSIMTIAGVSDDRKVKDPTNAKSALCDVAPTVLDLMGIEVPKEMDGKSVLA</sequence>
<evidence type="ECO:0000256" key="2">
    <source>
        <dbReference type="ARBA" id="ARBA00004798"/>
    </source>
</evidence>
<keyword evidence="5 11" id="KW-0479">Metal-binding</keyword>
<dbReference type="SUPFAM" id="SSF53649">
    <property type="entry name" value="Alkaline phosphatase-like"/>
    <property type="match status" value="1"/>
</dbReference>
<dbReference type="eggNOG" id="KOG4513">
    <property type="taxonomic scope" value="Eukaryota"/>
</dbReference>
<accession>A0A0L0SI63</accession>
<organism evidence="14 15">
    <name type="scientific">Allomyces macrogynus (strain ATCC 38327)</name>
    <name type="common">Allomyces javanicus var. macrogynus</name>
    <dbReference type="NCBI Taxonomy" id="578462"/>
    <lineage>
        <taxon>Eukaryota</taxon>
        <taxon>Fungi</taxon>
        <taxon>Fungi incertae sedis</taxon>
        <taxon>Blastocladiomycota</taxon>
        <taxon>Blastocladiomycetes</taxon>
        <taxon>Blastocladiales</taxon>
        <taxon>Blastocladiaceae</taxon>
        <taxon>Allomyces</taxon>
    </lineage>
</organism>
<dbReference type="Proteomes" id="UP000054350">
    <property type="component" value="Unassembled WGS sequence"/>
</dbReference>
<dbReference type="NCBIfam" id="TIGR01307">
    <property type="entry name" value="pgm_bpd_ind"/>
    <property type="match status" value="1"/>
</dbReference>
<feature type="binding site" evidence="11">
    <location>
        <position position="499"/>
    </location>
    <ligand>
        <name>Mn(2+)</name>
        <dbReference type="ChEBI" id="CHEBI:29035"/>
        <label>1</label>
    </ligand>
</feature>
<dbReference type="VEuPathDB" id="FungiDB:AMAG_07397"/>
<evidence type="ECO:0000256" key="9">
    <source>
        <dbReference type="PIRSR" id="PIRSR001492-1"/>
    </source>
</evidence>
<dbReference type="Pfam" id="PF01676">
    <property type="entry name" value="Metalloenzyme"/>
    <property type="match status" value="1"/>
</dbReference>
<dbReference type="GO" id="GO:0030145">
    <property type="term" value="F:manganese ion binding"/>
    <property type="evidence" value="ECO:0007669"/>
    <property type="project" value="InterPro"/>
</dbReference>
<dbReference type="InterPro" id="IPR036646">
    <property type="entry name" value="PGAM_B_sf"/>
</dbReference>